<dbReference type="PANTHER" id="PTHR46066">
    <property type="entry name" value="CHITINASE DOMAIN-CONTAINING PROTEIN 1 FAMILY MEMBER"/>
    <property type="match status" value="1"/>
</dbReference>
<dbReference type="PANTHER" id="PTHR46066:SF2">
    <property type="entry name" value="CHITINASE DOMAIN-CONTAINING PROTEIN 1"/>
    <property type="match status" value="1"/>
</dbReference>
<feature type="domain" description="GH18" evidence="2">
    <location>
        <begin position="198"/>
        <end position="507"/>
    </location>
</feature>
<dbReference type="InterPro" id="IPR001223">
    <property type="entry name" value="Glyco_hydro18_cat"/>
</dbReference>
<evidence type="ECO:0000259" key="2">
    <source>
        <dbReference type="PROSITE" id="PS51910"/>
    </source>
</evidence>
<proteinExistence type="predicted"/>
<sequence length="508" mass="54247">MVTAGAALSCSLALLAVGPAWAAEFPDLTIGRTGDTVAVVQQQLNDLGYHTPVTGHYTAATARTVRAFQARNHIAVDGIAGPITEKTLEDDLTQLYMPIKGSLGQHMLSLGDYGPAVTTLQGDLSQLGYNPGPADGVFNQQTGRAVLAFQAHAGIAVDEVVGPQTVHALMVAMGYAPSSSAAPSPSSGNPPLAPSAHKMVLGYYTQYTPQSTASQTSLSENLGSINTIAPLWYTVHADGLIGRMGYQRATVRAYAQAHHITVLPLVTNAGGNDAILTNASTRSAVVAELTQLAVQDDYQGYNIDFEGLSAQDRSGLNAFIQSLSQSLSPLGKEVTVAVIPRTSTDPYGRAYDYQFLGQYATKVVLMTYDYHDIGSAPGPVAPIGWVTNVVNYALARIPASKIVLGLAAYGYNWSSDGNTVEVHDEQAVNLAAHYGVPITWNSTYDEATFQYQAANGTTHTVWFENGYSDAFKLELAKHDHLGGVAIWRLGDEDPHLWTVIRSIWYGKQ</sequence>
<dbReference type="Gene3D" id="1.10.101.10">
    <property type="entry name" value="PGBD-like superfamily/PGBD"/>
    <property type="match status" value="2"/>
</dbReference>
<feature type="signal peptide" evidence="1">
    <location>
        <begin position="1"/>
        <end position="22"/>
    </location>
</feature>
<dbReference type="InterPro" id="IPR002477">
    <property type="entry name" value="Peptidoglycan-bd-like"/>
</dbReference>
<dbReference type="SUPFAM" id="SSF47090">
    <property type="entry name" value="PGBD-like"/>
    <property type="match status" value="2"/>
</dbReference>
<evidence type="ECO:0000313" key="3">
    <source>
        <dbReference type="EMBL" id="AUW95323.1"/>
    </source>
</evidence>
<dbReference type="EMBL" id="CP019454">
    <property type="protein sequence ID" value="AUW95323.1"/>
    <property type="molecule type" value="Genomic_DNA"/>
</dbReference>
<keyword evidence="1" id="KW-0732">Signal</keyword>
<evidence type="ECO:0000313" key="4">
    <source>
        <dbReference type="Proteomes" id="UP000325292"/>
    </source>
</evidence>
<dbReference type="SUPFAM" id="SSF51445">
    <property type="entry name" value="(Trans)glycosidases"/>
    <property type="match status" value="1"/>
</dbReference>
<dbReference type="SMART" id="SM00636">
    <property type="entry name" value="Glyco_18"/>
    <property type="match status" value="1"/>
</dbReference>
<dbReference type="InterPro" id="IPR029070">
    <property type="entry name" value="Chitinase_insertion_sf"/>
</dbReference>
<dbReference type="InterPro" id="IPR011583">
    <property type="entry name" value="Chitinase_II/V-like_cat"/>
</dbReference>
<organism evidence="3 4">
    <name type="scientific">Sulfobacillus thermotolerans</name>
    <dbReference type="NCBI Taxonomy" id="338644"/>
    <lineage>
        <taxon>Bacteria</taxon>
        <taxon>Bacillati</taxon>
        <taxon>Bacillota</taxon>
        <taxon>Clostridia</taxon>
        <taxon>Eubacteriales</taxon>
        <taxon>Clostridiales Family XVII. Incertae Sedis</taxon>
        <taxon>Sulfobacillus</taxon>
    </lineage>
</organism>
<keyword evidence="4" id="KW-1185">Reference proteome</keyword>
<name>A0ABM6RVD5_9FIRM</name>
<dbReference type="Gene3D" id="3.10.50.10">
    <property type="match status" value="1"/>
</dbReference>
<dbReference type="Pfam" id="PF01471">
    <property type="entry name" value="PG_binding_1"/>
    <property type="match status" value="2"/>
</dbReference>
<dbReference type="PROSITE" id="PS51910">
    <property type="entry name" value="GH18_2"/>
    <property type="match status" value="1"/>
</dbReference>
<dbReference type="InterPro" id="IPR036366">
    <property type="entry name" value="PGBDSf"/>
</dbReference>
<dbReference type="Proteomes" id="UP000325292">
    <property type="component" value="Chromosome"/>
</dbReference>
<gene>
    <name evidence="3" type="ORF">BXT84_01115</name>
</gene>
<dbReference type="InterPro" id="IPR036365">
    <property type="entry name" value="PGBD-like_sf"/>
</dbReference>
<reference evidence="3 4" key="1">
    <citation type="journal article" date="2019" name="Sci. Rep.">
        <title>Sulfobacillus thermotolerans: new insights into resistance and metabolic capacities of acidophilic chemolithotrophs.</title>
        <authorList>
            <person name="Panyushkina A.E."/>
            <person name="Babenko V.V."/>
            <person name="Nikitina A.S."/>
            <person name="Selezneva O.V."/>
            <person name="Tsaplina I.A."/>
            <person name="Letarova M.A."/>
            <person name="Kostryukova E.S."/>
            <person name="Letarov A.V."/>
        </authorList>
    </citation>
    <scope>NUCLEOTIDE SEQUENCE [LARGE SCALE GENOMIC DNA]</scope>
    <source>
        <strain evidence="3 4">Kr1</strain>
    </source>
</reference>
<evidence type="ECO:0000256" key="1">
    <source>
        <dbReference type="SAM" id="SignalP"/>
    </source>
</evidence>
<dbReference type="Gene3D" id="3.20.20.80">
    <property type="entry name" value="Glycosidases"/>
    <property type="match status" value="1"/>
</dbReference>
<feature type="chain" id="PRO_5046057728" description="GH18 domain-containing protein" evidence="1">
    <location>
        <begin position="23"/>
        <end position="508"/>
    </location>
</feature>
<accession>A0ABM6RVD5</accession>
<protein>
    <recommendedName>
        <fullName evidence="2">GH18 domain-containing protein</fullName>
    </recommendedName>
</protein>
<dbReference type="InterPro" id="IPR017853">
    <property type="entry name" value="GH"/>
</dbReference>
<dbReference type="Pfam" id="PF00704">
    <property type="entry name" value="Glyco_hydro_18"/>
    <property type="match status" value="1"/>
</dbReference>